<dbReference type="GO" id="GO:0035091">
    <property type="term" value="F:phosphatidylinositol binding"/>
    <property type="evidence" value="ECO:0007669"/>
    <property type="project" value="InterPro"/>
</dbReference>
<reference evidence="15" key="1">
    <citation type="submission" date="2015-10" db="EMBL/GenBank/DDBJ databases">
        <title>FRAMA: From RNA-seq data to annotated mRNA assemblies.</title>
        <authorList>
            <person name="Bens M."/>
            <person name="Sahm A."/>
            <person name="Jahn N."/>
            <person name="Morhart M."/>
            <person name="Holtze S."/>
            <person name="Hildebrandt T.B."/>
            <person name="Platzer M."/>
            <person name="Szafranski K."/>
        </authorList>
    </citation>
    <scope>NUCLEOTIDE SEQUENCE</scope>
    <source>
        <tissue evidence="15">Kidney</tissue>
    </source>
</reference>
<dbReference type="FunFam" id="1.20.5.170:FF:000023">
    <property type="entry name" value="ADP-ribosylation factor-binding protein GGA3 isoform X1"/>
    <property type="match status" value="1"/>
</dbReference>
<dbReference type="GO" id="GO:0031901">
    <property type="term" value="C:early endosome membrane"/>
    <property type="evidence" value="ECO:0007669"/>
    <property type="project" value="UniProtKB-SubCell"/>
</dbReference>
<dbReference type="SUPFAM" id="SSF89009">
    <property type="entry name" value="GAT-like domain"/>
    <property type="match status" value="1"/>
</dbReference>
<dbReference type="GO" id="GO:0031267">
    <property type="term" value="F:small GTPase binding"/>
    <property type="evidence" value="ECO:0007669"/>
    <property type="project" value="InterPro"/>
</dbReference>
<evidence type="ECO:0000259" key="13">
    <source>
        <dbReference type="PROSITE" id="PS50180"/>
    </source>
</evidence>
<dbReference type="RefSeq" id="XP_004845707.1">
    <property type="nucleotide sequence ID" value="XM_004845650.3"/>
</dbReference>
<dbReference type="InterPro" id="IPR038425">
    <property type="entry name" value="GAT_sf"/>
</dbReference>
<evidence type="ECO:0000256" key="2">
    <source>
        <dbReference type="ARBA" id="ARBA00004220"/>
    </source>
</evidence>
<dbReference type="PANTHER" id="PTHR45905">
    <property type="entry name" value="GOLGI-LOCALIZED, GAMMA-ADAPTIN EAR CONTAINING, ARF BINDING PROTEIN"/>
    <property type="match status" value="1"/>
</dbReference>
<dbReference type="InterPro" id="IPR004152">
    <property type="entry name" value="GAT_dom"/>
</dbReference>
<dbReference type="SUPFAM" id="SSF48464">
    <property type="entry name" value="ENTH/VHS domain"/>
    <property type="match status" value="1"/>
</dbReference>
<comment type="similarity">
    <text evidence="3">Belongs to the GGA protein family.</text>
</comment>
<dbReference type="OrthoDB" id="447025at2759"/>
<keyword evidence="4" id="KW-0813">Transport</keyword>
<evidence type="ECO:0000256" key="11">
    <source>
        <dbReference type="SAM" id="MobiDB-lite"/>
    </source>
</evidence>
<dbReference type="Pfam" id="PF02883">
    <property type="entry name" value="Alpha_adaptinC2"/>
    <property type="match status" value="1"/>
</dbReference>
<dbReference type="GO" id="GO:0006893">
    <property type="term" value="P:Golgi to plasma membrane transport"/>
    <property type="evidence" value="ECO:0007669"/>
    <property type="project" value="TreeGrafter"/>
</dbReference>
<dbReference type="Gene3D" id="2.60.40.1230">
    <property type="match status" value="1"/>
</dbReference>
<dbReference type="GO" id="GO:1990778">
    <property type="term" value="P:protein localization to cell periphery"/>
    <property type="evidence" value="ECO:0007669"/>
    <property type="project" value="UniProtKB-ARBA"/>
</dbReference>
<dbReference type="Gene3D" id="1.20.58.160">
    <property type="match status" value="1"/>
</dbReference>
<keyword evidence="6" id="KW-0967">Endosome</keyword>
<gene>
    <name evidence="15" type="primary">GGA1</name>
    <name evidence="17" type="synonym">Gga1</name>
</gene>
<dbReference type="GO" id="GO:0006886">
    <property type="term" value="P:intracellular protein transport"/>
    <property type="evidence" value="ECO:0007669"/>
    <property type="project" value="InterPro"/>
</dbReference>
<protein>
    <submittedName>
        <fullName evidence="15">ADP-ribosylation factor-binding protein GGA1 isoform 1</fullName>
    </submittedName>
    <submittedName>
        <fullName evidence="17">ADP-ribosylation factor-binding protein GGA1 isoform X4</fullName>
    </submittedName>
</protein>
<keyword evidence="8" id="KW-0653">Protein transport</keyword>
<dbReference type="InterPro" id="IPR013041">
    <property type="entry name" value="Clathrin_app_Ig-like_sf"/>
</dbReference>
<feature type="region of interest" description="Disordered" evidence="11">
    <location>
        <begin position="364"/>
        <end position="417"/>
    </location>
</feature>
<feature type="domain" description="VHS" evidence="12">
    <location>
        <begin position="17"/>
        <end position="147"/>
    </location>
</feature>
<keyword evidence="16" id="KW-1185">Reference proteome</keyword>
<dbReference type="InterPro" id="IPR027422">
    <property type="entry name" value="GGA1-3"/>
</dbReference>
<reference evidence="17" key="2">
    <citation type="submission" date="2025-04" db="UniProtKB">
        <authorList>
            <consortium name="RefSeq"/>
        </authorList>
    </citation>
    <scope>IDENTIFICATION</scope>
</reference>
<evidence type="ECO:0000256" key="3">
    <source>
        <dbReference type="ARBA" id="ARBA00008099"/>
    </source>
</evidence>
<feature type="domain" description="GAT" evidence="14">
    <location>
        <begin position="171"/>
        <end position="300"/>
    </location>
</feature>
<sequence length="634" mass="69703">MEPAMEPETLEARINRATNPLNKELNWASINGFCEQLNEDFEGPPLATRLLAHKIQSPQEWESIQALTVLETCMKTCGKRFHDEVGKFRFLNELIKVVSPKYLGSRTSEKVKNKVLELLYSWTVGLPEEVKITEAYQMLKKQGIVKSDPRLPEDAIFPQPPPRPKNMIFEDEEKSKMLARLLKSSHPEDLRAANKLIKEMVQEDQKRMEKISKRVNAIEEVNNNVKLLTEMVMNHSQGSAAAASSSEDLMKELYQRCERMRPTLFRLASDTEDNDEALAEILQANDNLTQVINLYKQLVRGEEVNGDTTAGSIPGSTSALLDLSGLDFPPAGTTYPAMPTLPGDQASPKQPTASVSLLDDELMSLGLSDPTPPAGPSLDGAGWNSFQSSDGAEPPVPTPAQAPSTDSQPMAQSGGLDDLDLLGKTLLQQSLPPEAQQVRWEKQQPAPRLTLRDLQNKSTCASSSSGPASLLHAGSPEPPGPLQQPVPTELSLASVTVPLESIKPSSILPVTVYDQHGFRVLFHFARDPLPGRSDVLVVVVSMLSTAPQPIRNIVFQSAVPKVMKVKLQPPSGTELPAFNPIVHPSAITQVLLLANPQKEKVRLRYKLTFTMGDQTYNEMGDVDQFPPPETWGSL</sequence>
<evidence type="ECO:0000256" key="8">
    <source>
        <dbReference type="ARBA" id="ARBA00022927"/>
    </source>
</evidence>
<dbReference type="FunFam" id="1.20.58.160:FF:000002">
    <property type="entry name" value="Golgi-associated, gamma adaptin ear containing, ARF binding protein 2"/>
    <property type="match status" value="1"/>
</dbReference>
<dbReference type="PANTHER" id="PTHR45905:SF4">
    <property type="entry name" value="ADP-RIBOSYLATION FACTOR-BINDING PROTEIN GGA1"/>
    <property type="match status" value="1"/>
</dbReference>
<evidence type="ECO:0000313" key="16">
    <source>
        <dbReference type="Proteomes" id="UP000694906"/>
    </source>
</evidence>
<dbReference type="Bgee" id="ENSHGLG00000008903">
    <property type="expression patterns" value="Expressed in testis and 10 other cell types or tissues"/>
</dbReference>
<dbReference type="InterPro" id="IPR002014">
    <property type="entry name" value="VHS_dom"/>
</dbReference>
<dbReference type="PROSITE" id="PS50180">
    <property type="entry name" value="GAE"/>
    <property type="match status" value="1"/>
</dbReference>
<keyword evidence="7" id="KW-0832">Ubl conjugation</keyword>
<dbReference type="CDD" id="cd17009">
    <property type="entry name" value="VHS_GGA1"/>
    <property type="match status" value="1"/>
</dbReference>
<dbReference type="InterPro" id="IPR008152">
    <property type="entry name" value="Clathrin_a/b/g-adaptin_app_Ig"/>
</dbReference>
<evidence type="ECO:0000256" key="10">
    <source>
        <dbReference type="ARBA" id="ARBA00023136"/>
    </source>
</evidence>
<comment type="subcellular location">
    <subcellularLocation>
        <location evidence="2">Early endosome membrane</location>
        <topology evidence="2">Peripheral membrane protein</topology>
    </subcellularLocation>
    <subcellularLocation>
        <location evidence="1">Golgi apparatus</location>
        <location evidence="1">trans-Golgi network membrane</location>
        <topology evidence="1">Peripheral membrane protein</topology>
    </subcellularLocation>
</comment>
<dbReference type="CDD" id="cd14239">
    <property type="entry name" value="GAT_GGA1_GGA2"/>
    <property type="match status" value="1"/>
</dbReference>
<evidence type="ECO:0000256" key="4">
    <source>
        <dbReference type="ARBA" id="ARBA00022448"/>
    </source>
</evidence>
<dbReference type="Gene3D" id="1.20.5.170">
    <property type="match status" value="1"/>
</dbReference>
<dbReference type="GO" id="GO:0072657">
    <property type="term" value="P:protein localization to membrane"/>
    <property type="evidence" value="ECO:0007669"/>
    <property type="project" value="UniProtKB-ARBA"/>
</dbReference>
<dbReference type="GeneID" id="101720393"/>
<evidence type="ECO:0000313" key="15">
    <source>
        <dbReference type="EMBL" id="JAO00109.1"/>
    </source>
</evidence>
<dbReference type="SMART" id="SM00809">
    <property type="entry name" value="Alpha_adaptinC2"/>
    <property type="match status" value="1"/>
</dbReference>
<evidence type="ECO:0000256" key="6">
    <source>
        <dbReference type="ARBA" id="ARBA00022753"/>
    </source>
</evidence>
<dbReference type="Gene3D" id="1.25.40.90">
    <property type="match status" value="1"/>
</dbReference>
<dbReference type="Pfam" id="PF18308">
    <property type="entry name" value="GGA_N-GAT"/>
    <property type="match status" value="1"/>
</dbReference>
<name>A0A0P6JCR6_HETGA</name>
<evidence type="ECO:0000259" key="12">
    <source>
        <dbReference type="PROSITE" id="PS50179"/>
    </source>
</evidence>
<proteinExistence type="inferred from homology"/>
<keyword evidence="9" id="KW-0333">Golgi apparatus</keyword>
<dbReference type="FunFam" id="1.25.40.90:FF:000011">
    <property type="entry name" value="ADP-ribosylation factor-binding protein GGA3 isoform X1"/>
    <property type="match status" value="1"/>
</dbReference>
<dbReference type="InterPro" id="IPR008153">
    <property type="entry name" value="GAE_dom"/>
</dbReference>
<dbReference type="OMA" id="PDNYEPN"/>
<dbReference type="AlphaFoldDB" id="A0A0P6JCR6"/>
<feature type="region of interest" description="Disordered" evidence="11">
    <location>
        <begin position="331"/>
        <end position="352"/>
    </location>
</feature>
<keyword evidence="5" id="KW-0597">Phosphoprotein</keyword>
<dbReference type="GO" id="GO:0034394">
    <property type="term" value="P:protein localization to cell surface"/>
    <property type="evidence" value="ECO:0007669"/>
    <property type="project" value="TreeGrafter"/>
</dbReference>
<dbReference type="Pfam" id="PF03127">
    <property type="entry name" value="GAT"/>
    <property type="match status" value="1"/>
</dbReference>
<feature type="region of interest" description="Disordered" evidence="11">
    <location>
        <begin position="432"/>
        <end position="486"/>
    </location>
</feature>
<organism evidence="15">
    <name type="scientific">Heterocephalus glaber</name>
    <name type="common">Naked mole rat</name>
    <dbReference type="NCBI Taxonomy" id="10181"/>
    <lineage>
        <taxon>Eukaryota</taxon>
        <taxon>Metazoa</taxon>
        <taxon>Chordata</taxon>
        <taxon>Craniata</taxon>
        <taxon>Vertebrata</taxon>
        <taxon>Euteleostomi</taxon>
        <taxon>Mammalia</taxon>
        <taxon>Eutheria</taxon>
        <taxon>Euarchontoglires</taxon>
        <taxon>Glires</taxon>
        <taxon>Rodentia</taxon>
        <taxon>Hystricomorpha</taxon>
        <taxon>Bathyergidae</taxon>
        <taxon>Heterocephalus</taxon>
    </lineage>
</organism>
<dbReference type="GO" id="GO:0005802">
    <property type="term" value="C:trans-Golgi network"/>
    <property type="evidence" value="ECO:0007669"/>
    <property type="project" value="InterPro"/>
</dbReference>
<evidence type="ECO:0000256" key="9">
    <source>
        <dbReference type="ARBA" id="ARBA00023034"/>
    </source>
</evidence>
<dbReference type="FunFam" id="2.60.40.1230:FF:000001">
    <property type="entry name" value="ADP-ribosylation factor-binding protein GGA1 isoform 1"/>
    <property type="match status" value="1"/>
</dbReference>
<dbReference type="EMBL" id="GEBF01003524">
    <property type="protein sequence ID" value="JAO00109.1"/>
    <property type="molecule type" value="Transcribed_RNA"/>
</dbReference>
<dbReference type="GO" id="GO:0043130">
    <property type="term" value="F:ubiquitin binding"/>
    <property type="evidence" value="ECO:0007669"/>
    <property type="project" value="InterPro"/>
</dbReference>
<evidence type="ECO:0000256" key="7">
    <source>
        <dbReference type="ARBA" id="ARBA00022843"/>
    </source>
</evidence>
<evidence type="ECO:0000313" key="17">
    <source>
        <dbReference type="RefSeq" id="XP_004845707.1"/>
    </source>
</evidence>
<dbReference type="InterPro" id="IPR008942">
    <property type="entry name" value="ENTH_VHS"/>
</dbReference>
<dbReference type="KEGG" id="hgl:101720393"/>
<accession>A0A0P6JCR6</accession>
<feature type="compositionally biased region" description="Low complexity" evidence="11">
    <location>
        <begin position="461"/>
        <end position="475"/>
    </location>
</feature>
<evidence type="ECO:0000256" key="1">
    <source>
        <dbReference type="ARBA" id="ARBA00004150"/>
    </source>
</evidence>
<dbReference type="PROSITE" id="PS50179">
    <property type="entry name" value="VHS"/>
    <property type="match status" value="1"/>
</dbReference>
<dbReference type="InterPro" id="IPR041198">
    <property type="entry name" value="GGA_N-GAT"/>
</dbReference>
<evidence type="ECO:0000259" key="14">
    <source>
        <dbReference type="PROSITE" id="PS50909"/>
    </source>
</evidence>
<keyword evidence="10" id="KW-0472">Membrane</keyword>
<dbReference type="PROSITE" id="PS50909">
    <property type="entry name" value="GAT"/>
    <property type="match status" value="1"/>
</dbReference>
<dbReference type="CTD" id="26088"/>
<dbReference type="SUPFAM" id="SSF49348">
    <property type="entry name" value="Clathrin adaptor appendage domain"/>
    <property type="match status" value="1"/>
</dbReference>
<evidence type="ECO:0000256" key="5">
    <source>
        <dbReference type="ARBA" id="ARBA00022553"/>
    </source>
</evidence>
<dbReference type="Proteomes" id="UP000694906">
    <property type="component" value="Unplaced"/>
</dbReference>
<dbReference type="SMART" id="SM00288">
    <property type="entry name" value="VHS"/>
    <property type="match status" value="1"/>
</dbReference>
<feature type="domain" description="GAE" evidence="13">
    <location>
        <begin position="505"/>
        <end position="626"/>
    </location>
</feature>
<feature type="compositionally biased region" description="Polar residues" evidence="11">
    <location>
        <begin position="401"/>
        <end position="411"/>
    </location>
</feature>
<dbReference type="Pfam" id="PF00790">
    <property type="entry name" value="VHS"/>
    <property type="match status" value="1"/>
</dbReference>